<dbReference type="Proteomes" id="UP000636709">
    <property type="component" value="Unassembled WGS sequence"/>
</dbReference>
<accession>A0A835EFR9</accession>
<keyword evidence="3" id="KW-1185">Reference proteome</keyword>
<evidence type="ECO:0000256" key="1">
    <source>
        <dbReference type="SAM" id="MobiDB-lite"/>
    </source>
</evidence>
<feature type="compositionally biased region" description="Gly residues" evidence="1">
    <location>
        <begin position="323"/>
        <end position="333"/>
    </location>
</feature>
<gene>
    <name evidence="2" type="ORF">HU200_038667</name>
</gene>
<dbReference type="PANTHER" id="PTHR34460">
    <property type="entry name" value="VITELLOGENIN-LIKE PROTEIN"/>
    <property type="match status" value="1"/>
</dbReference>
<comment type="caution">
    <text evidence="2">The sequence shown here is derived from an EMBL/GenBank/DDBJ whole genome shotgun (WGS) entry which is preliminary data.</text>
</comment>
<proteinExistence type="predicted"/>
<feature type="compositionally biased region" description="Low complexity" evidence="1">
    <location>
        <begin position="224"/>
        <end position="234"/>
    </location>
</feature>
<feature type="region of interest" description="Disordered" evidence="1">
    <location>
        <begin position="74"/>
        <end position="171"/>
    </location>
</feature>
<evidence type="ECO:0000313" key="2">
    <source>
        <dbReference type="EMBL" id="KAF8693283.1"/>
    </source>
</evidence>
<feature type="compositionally biased region" description="Low complexity" evidence="1">
    <location>
        <begin position="123"/>
        <end position="139"/>
    </location>
</feature>
<sequence>MGEKHAADAAAVAAGDQDDGQAGAAALDGIQYCSEHPYRPGNAAAAAAIAGGGICAFCLQEKLGRLVSSSKPSPFFPLGGHPPPSGSPSSPPSFRRAAEPAPPVHPSAATRKFMSFHRKKKASSSSSTSSSSSASVALSAGGGGLKRSKSVAPRPEEQFPYSSASSLAAESPRKKSFWSFLYLSPSPASYAHQAVVSTPYAANGGGAAAASAARRKSVSVASAAWASRANAGGAQQDQQPRGGGSAATLGRTLEAIGEPDSPSQSQVSSSSSFGRKVARSRSVGCGSRSFSGDFLERLSNGFGDCTLRRVESHREPKPHKMRGGGGHLGGGAGREVDDEEDDDVYDHQHRIKCAGFFGGVGPASSSYWLSAAEGATGGDTRKSGGRSHRSWTWALASPMRAFRPTTSAISTKTITVVPPCNGSTHGNTSASALSISSPTPSSAATAAAMATATAAN</sequence>
<feature type="compositionally biased region" description="Low complexity" evidence="1">
    <location>
        <begin position="261"/>
        <end position="272"/>
    </location>
</feature>
<feature type="region of interest" description="Disordered" evidence="1">
    <location>
        <begin position="312"/>
        <end position="339"/>
    </location>
</feature>
<feature type="region of interest" description="Disordered" evidence="1">
    <location>
        <begin position="224"/>
        <end position="273"/>
    </location>
</feature>
<evidence type="ECO:0000313" key="3">
    <source>
        <dbReference type="Proteomes" id="UP000636709"/>
    </source>
</evidence>
<dbReference type="OrthoDB" id="1693686at2759"/>
<reference evidence="2" key="1">
    <citation type="submission" date="2020-07" db="EMBL/GenBank/DDBJ databases">
        <title>Genome sequence and genetic diversity analysis of an under-domesticated orphan crop, white fonio (Digitaria exilis).</title>
        <authorList>
            <person name="Bennetzen J.L."/>
            <person name="Chen S."/>
            <person name="Ma X."/>
            <person name="Wang X."/>
            <person name="Yssel A.E.J."/>
            <person name="Chaluvadi S.R."/>
            <person name="Johnson M."/>
            <person name="Gangashetty P."/>
            <person name="Hamidou F."/>
            <person name="Sanogo M.D."/>
            <person name="Zwaenepoel A."/>
            <person name="Wallace J."/>
            <person name="Van De Peer Y."/>
            <person name="Van Deynze A."/>
        </authorList>
    </citation>
    <scope>NUCLEOTIDE SEQUENCE</scope>
    <source>
        <tissue evidence="2">Leaves</tissue>
    </source>
</reference>
<dbReference type="EMBL" id="JACEFO010001924">
    <property type="protein sequence ID" value="KAF8693283.1"/>
    <property type="molecule type" value="Genomic_DNA"/>
</dbReference>
<feature type="compositionally biased region" description="Pro residues" evidence="1">
    <location>
        <begin position="80"/>
        <end position="91"/>
    </location>
</feature>
<protein>
    <submittedName>
        <fullName evidence="2">Uncharacterized protein</fullName>
    </submittedName>
</protein>
<organism evidence="2 3">
    <name type="scientific">Digitaria exilis</name>
    <dbReference type="NCBI Taxonomy" id="1010633"/>
    <lineage>
        <taxon>Eukaryota</taxon>
        <taxon>Viridiplantae</taxon>
        <taxon>Streptophyta</taxon>
        <taxon>Embryophyta</taxon>
        <taxon>Tracheophyta</taxon>
        <taxon>Spermatophyta</taxon>
        <taxon>Magnoliopsida</taxon>
        <taxon>Liliopsida</taxon>
        <taxon>Poales</taxon>
        <taxon>Poaceae</taxon>
        <taxon>PACMAD clade</taxon>
        <taxon>Panicoideae</taxon>
        <taxon>Panicodae</taxon>
        <taxon>Paniceae</taxon>
        <taxon>Anthephorinae</taxon>
        <taxon>Digitaria</taxon>
    </lineage>
</organism>
<dbReference type="PANTHER" id="PTHR34460:SF6">
    <property type="entry name" value="OS02G0526700 PROTEIN"/>
    <property type="match status" value="1"/>
</dbReference>
<dbReference type="AlphaFoldDB" id="A0A835EFR9"/>
<name>A0A835EFR9_9POAL</name>